<feature type="region of interest" description="Disordered" evidence="4">
    <location>
        <begin position="387"/>
        <end position="439"/>
    </location>
</feature>
<name>A0A9P6A865_PLEER</name>
<dbReference type="PROSITE" id="PS51371">
    <property type="entry name" value="CBS"/>
    <property type="match status" value="2"/>
</dbReference>
<dbReference type="EMBL" id="MU154526">
    <property type="protein sequence ID" value="KAF9500762.1"/>
    <property type="molecule type" value="Genomic_DNA"/>
</dbReference>
<evidence type="ECO:0000256" key="3">
    <source>
        <dbReference type="PROSITE-ProRule" id="PRU00703"/>
    </source>
</evidence>
<dbReference type="InterPro" id="IPR046342">
    <property type="entry name" value="CBS_dom_sf"/>
</dbReference>
<feature type="compositionally biased region" description="Low complexity" evidence="4">
    <location>
        <begin position="396"/>
        <end position="418"/>
    </location>
</feature>
<sequence>MSESFWIEPVAPTGSPVPSVDRGEWISDWQQVYARDIIDSPLISVDSDTSVEDACELLLSEDIMCLAVRAQNQDANSPSYAGLFDFSDVNAFLTLAATRHTFLPEFLAQNPKIDGIVAAARAGRVPVKLVSDLSEKNPLKTVRNDARIIALLEVFAGGAHRVLVKAESPDEPFIGLVSDRSLLSWFHSYAQRTPSFYEYLSHPLSSLGLPSLNIHSSVVAASSVASVLDAMKLMSEEGVSSVAVVDEESGALLSAVSVTDIGKIVVPSESNQILSTPLQQFIAQIKVFPCRLVRCLISNHLKEPDGSLDGADKYPVYSISPSTPLSYTMEKLLATNSHRLFVTRESGLGTSPVISPSYSTNLTGIVSVVDVLSLFARLADIPNVDPTRMQRHRRASSASSHSSTSDLDIIRSRSSSRTSTRRSPRITPVSPPPVIADLH</sequence>
<gene>
    <name evidence="6" type="ORF">BDN71DRAFT_1585837</name>
</gene>
<feature type="domain" description="CBS" evidence="5">
    <location>
        <begin position="311"/>
        <end position="381"/>
    </location>
</feature>
<evidence type="ECO:0000313" key="6">
    <source>
        <dbReference type="EMBL" id="KAF9500762.1"/>
    </source>
</evidence>
<dbReference type="GO" id="GO:0004865">
    <property type="term" value="F:protein serine/threonine phosphatase inhibitor activity"/>
    <property type="evidence" value="ECO:0007669"/>
    <property type="project" value="TreeGrafter"/>
</dbReference>
<evidence type="ECO:0000256" key="4">
    <source>
        <dbReference type="SAM" id="MobiDB-lite"/>
    </source>
</evidence>
<evidence type="ECO:0000259" key="5">
    <source>
        <dbReference type="PROSITE" id="PS51371"/>
    </source>
</evidence>
<dbReference type="PANTHER" id="PTHR13780">
    <property type="entry name" value="AMP-ACTIVATED PROTEIN KINASE, GAMMA REGULATORY SUBUNIT"/>
    <property type="match status" value="1"/>
</dbReference>
<dbReference type="InterPro" id="IPR000644">
    <property type="entry name" value="CBS_dom"/>
</dbReference>
<dbReference type="PANTHER" id="PTHR13780:SF36">
    <property type="entry name" value="CBS DOMAIN-CONTAINING PROTEIN"/>
    <property type="match status" value="1"/>
</dbReference>
<evidence type="ECO:0000313" key="7">
    <source>
        <dbReference type="Proteomes" id="UP000807025"/>
    </source>
</evidence>
<dbReference type="SUPFAM" id="SSF54631">
    <property type="entry name" value="CBS-domain pair"/>
    <property type="match status" value="2"/>
</dbReference>
<organism evidence="6 7">
    <name type="scientific">Pleurotus eryngii</name>
    <name type="common">Boletus of the steppes</name>
    <dbReference type="NCBI Taxonomy" id="5323"/>
    <lineage>
        <taxon>Eukaryota</taxon>
        <taxon>Fungi</taxon>
        <taxon>Dikarya</taxon>
        <taxon>Basidiomycota</taxon>
        <taxon>Agaricomycotina</taxon>
        <taxon>Agaricomycetes</taxon>
        <taxon>Agaricomycetidae</taxon>
        <taxon>Agaricales</taxon>
        <taxon>Pleurotineae</taxon>
        <taxon>Pleurotaceae</taxon>
        <taxon>Pleurotus</taxon>
    </lineage>
</organism>
<feature type="compositionally biased region" description="Pro residues" evidence="4">
    <location>
        <begin position="429"/>
        <end position="439"/>
    </location>
</feature>
<reference evidence="6" key="1">
    <citation type="submission" date="2020-11" db="EMBL/GenBank/DDBJ databases">
        <authorList>
            <consortium name="DOE Joint Genome Institute"/>
            <person name="Ahrendt S."/>
            <person name="Riley R."/>
            <person name="Andreopoulos W."/>
            <person name="Labutti K."/>
            <person name="Pangilinan J."/>
            <person name="Ruiz-Duenas F.J."/>
            <person name="Barrasa J.M."/>
            <person name="Sanchez-Garcia M."/>
            <person name="Camarero S."/>
            <person name="Miyauchi S."/>
            <person name="Serrano A."/>
            <person name="Linde D."/>
            <person name="Babiker R."/>
            <person name="Drula E."/>
            <person name="Ayuso-Fernandez I."/>
            <person name="Pacheco R."/>
            <person name="Padilla G."/>
            <person name="Ferreira P."/>
            <person name="Barriuso J."/>
            <person name="Kellner H."/>
            <person name="Castanera R."/>
            <person name="Alfaro M."/>
            <person name="Ramirez L."/>
            <person name="Pisabarro A.G."/>
            <person name="Kuo A."/>
            <person name="Tritt A."/>
            <person name="Lipzen A."/>
            <person name="He G."/>
            <person name="Yan M."/>
            <person name="Ng V."/>
            <person name="Cullen D."/>
            <person name="Martin F."/>
            <person name="Rosso M.-N."/>
            <person name="Henrissat B."/>
            <person name="Hibbett D."/>
            <person name="Martinez A.T."/>
            <person name="Grigoriev I.V."/>
        </authorList>
    </citation>
    <scope>NUCLEOTIDE SEQUENCE</scope>
    <source>
        <strain evidence="6">ATCC 90797</strain>
    </source>
</reference>
<dbReference type="InterPro" id="IPR050511">
    <property type="entry name" value="AMPK_gamma/SDS23_families"/>
</dbReference>
<dbReference type="AlphaFoldDB" id="A0A9P6A865"/>
<dbReference type="Pfam" id="PF00571">
    <property type="entry name" value="CBS"/>
    <property type="match status" value="2"/>
</dbReference>
<evidence type="ECO:0000256" key="2">
    <source>
        <dbReference type="ARBA" id="ARBA00023122"/>
    </source>
</evidence>
<keyword evidence="2 3" id="KW-0129">CBS domain</keyword>
<dbReference type="Proteomes" id="UP000807025">
    <property type="component" value="Unassembled WGS sequence"/>
</dbReference>
<dbReference type="Gene3D" id="3.10.580.10">
    <property type="entry name" value="CBS-domain"/>
    <property type="match status" value="2"/>
</dbReference>
<proteinExistence type="predicted"/>
<feature type="domain" description="CBS" evidence="5">
    <location>
        <begin position="214"/>
        <end position="273"/>
    </location>
</feature>
<keyword evidence="7" id="KW-1185">Reference proteome</keyword>
<comment type="caution">
    <text evidence="6">The sequence shown here is derived from an EMBL/GenBank/DDBJ whole genome shotgun (WGS) entry which is preliminary data.</text>
</comment>
<keyword evidence="1" id="KW-0677">Repeat</keyword>
<evidence type="ECO:0000256" key="1">
    <source>
        <dbReference type="ARBA" id="ARBA00022737"/>
    </source>
</evidence>
<dbReference type="GO" id="GO:0042149">
    <property type="term" value="P:cellular response to glucose starvation"/>
    <property type="evidence" value="ECO:0007669"/>
    <property type="project" value="TreeGrafter"/>
</dbReference>
<accession>A0A9P6A865</accession>
<protein>
    <recommendedName>
        <fullName evidence="5">CBS domain-containing protein</fullName>
    </recommendedName>
</protein>
<dbReference type="OrthoDB" id="449052at2759"/>
<dbReference type="SMART" id="SM00116">
    <property type="entry name" value="CBS"/>
    <property type="match status" value="3"/>
</dbReference>